<proteinExistence type="inferred from homology"/>
<keyword evidence="5 9" id="KW-0653">Protein transport</keyword>
<dbReference type="Pfam" id="PF02355">
    <property type="entry name" value="SecD_SecF_C"/>
    <property type="match status" value="2"/>
</dbReference>
<dbReference type="NCBIfam" id="TIGR00916">
    <property type="entry name" value="2A0604s01"/>
    <property type="match status" value="2"/>
</dbReference>
<feature type="domain" description="Protein export membrane protein SecD/SecF C-terminal" evidence="11">
    <location>
        <begin position="438"/>
        <end position="602"/>
    </location>
</feature>
<dbReference type="InterPro" id="IPR048631">
    <property type="entry name" value="SecD_1st"/>
</dbReference>
<feature type="transmembrane region" description="Helical" evidence="9">
    <location>
        <begin position="510"/>
        <end position="528"/>
    </location>
</feature>
<evidence type="ECO:0000256" key="2">
    <source>
        <dbReference type="ARBA" id="ARBA00022448"/>
    </source>
</evidence>
<organism evidence="14 15">
    <name type="scientific">Chryseobacterium pennipullorum</name>
    <dbReference type="NCBI Taxonomy" id="2258963"/>
    <lineage>
        <taxon>Bacteria</taxon>
        <taxon>Pseudomonadati</taxon>
        <taxon>Bacteroidota</taxon>
        <taxon>Flavobacteriia</taxon>
        <taxon>Flavobacteriales</taxon>
        <taxon>Weeksellaceae</taxon>
        <taxon>Chryseobacterium group</taxon>
        <taxon>Chryseobacterium</taxon>
    </lineage>
</organism>
<dbReference type="InterPro" id="IPR005665">
    <property type="entry name" value="SecF_bac"/>
</dbReference>
<evidence type="ECO:0000256" key="1">
    <source>
        <dbReference type="ARBA" id="ARBA00004651"/>
    </source>
</evidence>
<name>A0A3D9ATT6_9FLAO</name>
<dbReference type="PANTHER" id="PTHR30081">
    <property type="entry name" value="PROTEIN-EXPORT MEMBRANE PROTEIN SEC"/>
    <property type="match status" value="1"/>
</dbReference>
<dbReference type="NCBIfam" id="TIGR00966">
    <property type="entry name" value="transloc_SecF"/>
    <property type="match status" value="1"/>
</dbReference>
<dbReference type="GO" id="GO:0065002">
    <property type="term" value="P:intracellular protein transmembrane transport"/>
    <property type="evidence" value="ECO:0007669"/>
    <property type="project" value="UniProtKB-UniRule"/>
</dbReference>
<reference evidence="14 15" key="1">
    <citation type="submission" date="2018-06" db="EMBL/GenBank/DDBJ databases">
        <title>Novel Chryseobacterium species.</title>
        <authorList>
            <person name="Newman J."/>
            <person name="Hugo C."/>
            <person name="Oosthuizen L."/>
            <person name="Charimba G."/>
        </authorList>
    </citation>
    <scope>NUCLEOTIDE SEQUENCE [LARGE SCALE GENOMIC DNA]</scope>
    <source>
        <strain evidence="14 15">7_F195</strain>
    </source>
</reference>
<dbReference type="InterPro" id="IPR054384">
    <property type="entry name" value="SecDF_P1_head"/>
</dbReference>
<dbReference type="Gene3D" id="3.30.70.3220">
    <property type="match status" value="1"/>
</dbReference>
<evidence type="ECO:0000256" key="8">
    <source>
        <dbReference type="ARBA" id="ARBA00023136"/>
    </source>
</evidence>
<keyword evidence="4 9" id="KW-0812">Transmembrane</keyword>
<feature type="transmembrane region" description="Helical" evidence="9">
    <location>
        <begin position="841"/>
        <end position="860"/>
    </location>
</feature>
<keyword evidence="7 9" id="KW-0811">Translocation</keyword>
<feature type="transmembrane region" description="Helical" evidence="9">
    <location>
        <begin position="638"/>
        <end position="659"/>
    </location>
</feature>
<sequence>MQGKGLITIVAIVLGLICLNELLPTWYASKIESQIEAAKGNEKEIKRIKEDTLNLGYTKLYYSRAKDKEMKLGLDLKGGINVLLEINQRDLVNDLTNYSTNPVLIEALTKTDEVQKNSTKSYIDNFFEQFDAINKAKGANLKLADPELFGNTNLSEIKYNTTDEQVKSIVKRRIDLSVGTAFEVIRTRIDKLGAIQPNVQRVPGTARISVEMPGMKDIDKVKKMLQTSAKLQFWEVQQIPEIAPYFQTLTTMVSAKGDSMGVAKNVNFMNLLQLDKLRSNGVANVKLSDTAAVNKILNSKVGQSLRPANIKYTQFMWGYKPEATSPDDLVLYAIRSNINQKAPVDGAVETASISYDELGRVVVDMQMDSKGAKEWKTLTEKNVGKPVAVTLDNRVYTAPNVVNAIPNGRTQISGNFSQEEAKELVDVLGAGKLPAGAKVVQATQVGPSLGQESINAGMISFAIAFLIIIVYIIFYYGGAGVYAVIAMVINLFYIFGIMDSGDFTLTLPGIAGIVLTMAMAVDTNVIIYERTKEELFAGKNILEAYKDGFKHALSAIIDGHSTTLLTAVVLFFFGTGPIKGFALTLMIGIIMTLFTSVLLSRVMIFSRLNKGKHLSVWTPPTKNLFRNTWIDFIGKRKYAYIISAVLTVICVVSMVTHGFKYGIDFTGGRNYVVRFDKEVNANDVEEKLVKLFKTEDGKNSSVEAKTFGNSSQLKISTDYLIEDESLKADQTIEQKLFEGLKGDLPANITLADFKSADKDHAGIISSEKVGPTVADDIQTHGILAVVAALAGIFIYILFRFRKWQFSLGAVAALFHDAVIILGTYSLLHKYMPFNMEINQDFIAAILTVLGYSINDTVIIFDRIREYLKEKKSLTLAGLFDDSISSTLGRTFNTSFTTILVILAIFIFGGDNLRGFMFAMLIGIGFGTYSSIFIASAIAYDFLKKGKEDEVHGKTTSNKEVLASK</sequence>
<feature type="transmembrane region" description="Helical" evidence="9">
    <location>
        <begin position="915"/>
        <end position="939"/>
    </location>
</feature>
<evidence type="ECO:0000313" key="15">
    <source>
        <dbReference type="Proteomes" id="UP000256257"/>
    </source>
</evidence>
<dbReference type="HAMAP" id="MF_01464_B">
    <property type="entry name" value="SecF_B"/>
    <property type="match status" value="1"/>
</dbReference>
<comment type="subunit">
    <text evidence="9">Forms a complex with SecF. Part of the essential Sec protein translocation apparatus which comprises SecA, SecYEG and auxiliary proteins SecDF. Other proteins may also be involved.</text>
</comment>
<dbReference type="InterPro" id="IPR022645">
    <property type="entry name" value="SecD/SecF_bac"/>
</dbReference>
<dbReference type="EMBL" id="QNVV01000019">
    <property type="protein sequence ID" value="REC44675.1"/>
    <property type="molecule type" value="Genomic_DNA"/>
</dbReference>
<feature type="domain" description="Protein export membrane protein SecD/SecF C-terminal" evidence="11">
    <location>
        <begin position="753"/>
        <end position="943"/>
    </location>
</feature>
<feature type="transmembrane region" description="Helical" evidence="9">
    <location>
        <begin position="481"/>
        <end position="498"/>
    </location>
</feature>
<dbReference type="HAMAP" id="MF_01463_B">
    <property type="entry name" value="SecD_B"/>
    <property type="match status" value="1"/>
</dbReference>
<evidence type="ECO:0000256" key="7">
    <source>
        <dbReference type="ARBA" id="ARBA00023010"/>
    </source>
</evidence>
<feature type="domain" description="Protein translocase subunit SecDF P1" evidence="12">
    <location>
        <begin position="180"/>
        <end position="237"/>
    </location>
</feature>
<gene>
    <name evidence="9" type="primary">secD</name>
    <name evidence="10" type="synonym">secF</name>
    <name evidence="14" type="ORF">DRF67_17645</name>
</gene>
<keyword evidence="8 9" id="KW-0472">Membrane</keyword>
<dbReference type="InterPro" id="IPR048634">
    <property type="entry name" value="SecD_SecF_C"/>
</dbReference>
<feature type="domain" description="SecDF P1 head subdomain" evidence="13">
    <location>
        <begin position="347"/>
        <end position="435"/>
    </location>
</feature>
<feature type="transmembrane region" description="Helical" evidence="9">
    <location>
        <begin position="891"/>
        <end position="909"/>
    </location>
</feature>
<evidence type="ECO:0000256" key="10">
    <source>
        <dbReference type="HAMAP-Rule" id="MF_01464"/>
    </source>
</evidence>
<dbReference type="Gene3D" id="3.30.1360.200">
    <property type="match status" value="1"/>
</dbReference>
<dbReference type="GO" id="GO:0006605">
    <property type="term" value="P:protein targeting"/>
    <property type="evidence" value="ECO:0007669"/>
    <property type="project" value="UniProtKB-UniRule"/>
</dbReference>
<dbReference type="PRINTS" id="PR01755">
    <property type="entry name" value="SECFTRNLCASE"/>
</dbReference>
<evidence type="ECO:0000259" key="13">
    <source>
        <dbReference type="Pfam" id="PF22599"/>
    </source>
</evidence>
<comment type="function">
    <text evidence="9">Part of the Sec protein translocase complex. Interacts with the SecYEG preprotein conducting channel. SecDF uses the proton motive force (PMF) to complete protein translocation after the ATP-dependent function of SecA.</text>
</comment>
<dbReference type="Pfam" id="PF21760">
    <property type="entry name" value="SecD_1st"/>
    <property type="match status" value="1"/>
</dbReference>
<comment type="similarity">
    <text evidence="9">Belongs to the SecD/SecF family. SecD subfamily.</text>
</comment>
<evidence type="ECO:0000256" key="5">
    <source>
        <dbReference type="ARBA" id="ARBA00022927"/>
    </source>
</evidence>
<dbReference type="InterPro" id="IPR005791">
    <property type="entry name" value="SecD"/>
</dbReference>
<dbReference type="PANTHER" id="PTHR30081:SF1">
    <property type="entry name" value="PROTEIN TRANSLOCASE SUBUNIT SECD"/>
    <property type="match status" value="1"/>
</dbReference>
<protein>
    <recommendedName>
        <fullName evidence="9 10">Multifunctional fusion protein</fullName>
    </recommendedName>
    <domain>
        <recommendedName>
            <fullName evidence="9">Protein translocase subunit SecD</fullName>
        </recommendedName>
    </domain>
    <domain>
        <recommendedName>
            <fullName evidence="10">Protein-export membrane protein SecF</fullName>
        </recommendedName>
    </domain>
</protein>
<comment type="caution">
    <text evidence="14">The sequence shown here is derived from an EMBL/GenBank/DDBJ whole genome shotgun (WGS) entry which is preliminary data.</text>
</comment>
<comment type="subcellular location">
    <subcellularLocation>
        <location evidence="1 9">Cell membrane</location>
        <topology evidence="1 9">Multi-pass membrane protein</topology>
    </subcellularLocation>
</comment>
<accession>A0A3D9ATT6</accession>
<dbReference type="GO" id="GO:0015450">
    <property type="term" value="F:protein-transporting ATPase activity"/>
    <property type="evidence" value="ECO:0007669"/>
    <property type="project" value="InterPro"/>
</dbReference>
<dbReference type="GO" id="GO:0005886">
    <property type="term" value="C:plasma membrane"/>
    <property type="evidence" value="ECO:0007669"/>
    <property type="project" value="UniProtKB-SubCell"/>
</dbReference>
<evidence type="ECO:0000256" key="6">
    <source>
        <dbReference type="ARBA" id="ARBA00022989"/>
    </source>
</evidence>
<feature type="transmembrane region" description="Helical" evidence="9">
    <location>
        <begin position="580"/>
        <end position="604"/>
    </location>
</feature>
<feature type="transmembrane region" description="Helical" evidence="9">
    <location>
        <begin position="777"/>
        <end position="798"/>
    </location>
</feature>
<keyword evidence="6 9" id="KW-1133">Transmembrane helix</keyword>
<evidence type="ECO:0000259" key="11">
    <source>
        <dbReference type="Pfam" id="PF02355"/>
    </source>
</evidence>
<feature type="transmembrane region" description="Helical" evidence="9">
    <location>
        <begin position="805"/>
        <end position="826"/>
    </location>
</feature>
<dbReference type="Proteomes" id="UP000256257">
    <property type="component" value="Unassembled WGS sequence"/>
</dbReference>
<dbReference type="Pfam" id="PF07549">
    <property type="entry name" value="Sec_GG"/>
    <property type="match status" value="2"/>
</dbReference>
<dbReference type="InterPro" id="IPR022813">
    <property type="entry name" value="SecD/SecF_arch_bac"/>
</dbReference>
<dbReference type="SUPFAM" id="SSF82866">
    <property type="entry name" value="Multidrug efflux transporter AcrB transmembrane domain"/>
    <property type="match status" value="2"/>
</dbReference>
<dbReference type="InterPro" id="IPR055344">
    <property type="entry name" value="SecD_SecF_C_bact"/>
</dbReference>
<evidence type="ECO:0000256" key="9">
    <source>
        <dbReference type="HAMAP-Rule" id="MF_01463"/>
    </source>
</evidence>
<keyword evidence="3 9" id="KW-1003">Cell membrane</keyword>
<evidence type="ECO:0000256" key="3">
    <source>
        <dbReference type="ARBA" id="ARBA00022475"/>
    </source>
</evidence>
<dbReference type="GO" id="GO:0043952">
    <property type="term" value="P:protein transport by the Sec complex"/>
    <property type="evidence" value="ECO:0007669"/>
    <property type="project" value="UniProtKB-UniRule"/>
</dbReference>
<evidence type="ECO:0000256" key="4">
    <source>
        <dbReference type="ARBA" id="ARBA00022692"/>
    </source>
</evidence>
<dbReference type="AlphaFoldDB" id="A0A3D9ATT6"/>
<keyword evidence="15" id="KW-1185">Reference proteome</keyword>
<feature type="transmembrane region" description="Helical" evidence="9">
    <location>
        <begin position="454"/>
        <end position="474"/>
    </location>
</feature>
<dbReference type="InterPro" id="IPR022646">
    <property type="entry name" value="SecD/SecF_CS"/>
</dbReference>
<comment type="similarity">
    <text evidence="10">Belongs to the SecD/SecF family. SecF subfamily.</text>
</comment>
<dbReference type="RefSeq" id="WP_115929619.1">
    <property type="nucleotide sequence ID" value="NZ_QNVV01000019.1"/>
</dbReference>
<dbReference type="OrthoDB" id="9805019at2"/>
<evidence type="ECO:0000259" key="12">
    <source>
        <dbReference type="Pfam" id="PF21760"/>
    </source>
</evidence>
<evidence type="ECO:0000313" key="14">
    <source>
        <dbReference type="EMBL" id="REC44675.1"/>
    </source>
</evidence>
<dbReference type="Pfam" id="PF22599">
    <property type="entry name" value="SecDF_P1_head"/>
    <property type="match status" value="1"/>
</dbReference>
<dbReference type="NCBIfam" id="TIGR01129">
    <property type="entry name" value="secD"/>
    <property type="match status" value="1"/>
</dbReference>
<feature type="transmembrane region" description="Helical" evidence="9">
    <location>
        <begin position="549"/>
        <end position="574"/>
    </location>
</feature>
<dbReference type="Gene3D" id="1.20.1640.10">
    <property type="entry name" value="Multidrug efflux transporter AcrB transmembrane domain"/>
    <property type="match status" value="2"/>
</dbReference>
<comment type="subunit">
    <text evidence="10">Forms a complex with SecD. Part of the essential Sec protein translocation apparatus which comprises SecA, SecYEG and auxiliary proteins SecDF. Other proteins may also be involved.</text>
</comment>
<comment type="caution">
    <text evidence="9">Lacks conserved residue(s) required for the propagation of feature annotation.</text>
</comment>
<keyword evidence="2 9" id="KW-0813">Transport</keyword>